<dbReference type="RefSeq" id="XP_056475631.1">
    <property type="nucleotide sequence ID" value="XM_056619472.1"/>
</dbReference>
<sequence>MAVLSTIEGLSSSMISSIFIQLPVPNADLTGHTIIVSGSNQGLGFEASRHILRLGADRLIMAVRNIEKGEAARSELLQSTGREASTIEVWELDMDSYSSVKSFAARAATLPRLDALLANAGLATETFSMSEDNEKTVTVNVVSTFLLIVLLLPKLRECASKYSTIPRVSIVNSALHYMAPTKEIEPDRAGKTIFERLNDEKSAIMALRYPLSKLLVLFGVRAMADRLERSNKPLVILNSPNPSWCKSQLMRESSDSVGFRVGERLIARSTEMGSRALVHGVLSGRESSGQYLDDCAVKRPSCIVTNEKGANIQEAFFKELMDKIEAIAPGSVASVSG</sequence>
<keyword evidence="4" id="KW-1185">Reference proteome</keyword>
<name>A0A9W9FGZ0_9EURO</name>
<evidence type="ECO:0000256" key="2">
    <source>
        <dbReference type="ARBA" id="ARBA00023002"/>
    </source>
</evidence>
<dbReference type="PANTHER" id="PTHR43157:SF31">
    <property type="entry name" value="PHOSPHATIDYLINOSITOL-GLYCAN BIOSYNTHESIS CLASS F PROTEIN"/>
    <property type="match status" value="1"/>
</dbReference>
<accession>A0A9W9FGZ0</accession>
<dbReference type="GO" id="GO:0016491">
    <property type="term" value="F:oxidoreductase activity"/>
    <property type="evidence" value="ECO:0007669"/>
    <property type="project" value="UniProtKB-KW"/>
</dbReference>
<dbReference type="EMBL" id="JAPQKI010000005">
    <property type="protein sequence ID" value="KAJ5099978.1"/>
    <property type="molecule type" value="Genomic_DNA"/>
</dbReference>
<dbReference type="GeneID" id="81358451"/>
<dbReference type="Pfam" id="PF00106">
    <property type="entry name" value="adh_short"/>
    <property type="match status" value="1"/>
</dbReference>
<evidence type="ECO:0000256" key="1">
    <source>
        <dbReference type="ARBA" id="ARBA00006484"/>
    </source>
</evidence>
<dbReference type="OrthoDB" id="542013at2759"/>
<dbReference type="SUPFAM" id="SSF51735">
    <property type="entry name" value="NAD(P)-binding Rossmann-fold domains"/>
    <property type="match status" value="1"/>
</dbReference>
<dbReference type="InterPro" id="IPR002347">
    <property type="entry name" value="SDR_fam"/>
</dbReference>
<reference evidence="3" key="2">
    <citation type="journal article" date="2023" name="IMA Fungus">
        <title>Comparative genomic study of the Penicillium genus elucidates a diverse pangenome and 15 lateral gene transfer events.</title>
        <authorList>
            <person name="Petersen C."/>
            <person name="Sorensen T."/>
            <person name="Nielsen M.R."/>
            <person name="Sondergaard T.E."/>
            <person name="Sorensen J.L."/>
            <person name="Fitzpatrick D.A."/>
            <person name="Frisvad J.C."/>
            <person name="Nielsen K.L."/>
        </authorList>
    </citation>
    <scope>NUCLEOTIDE SEQUENCE</scope>
    <source>
        <strain evidence="3">IBT 30761</strain>
    </source>
</reference>
<evidence type="ECO:0000313" key="4">
    <source>
        <dbReference type="Proteomes" id="UP001149074"/>
    </source>
</evidence>
<dbReference type="Gene3D" id="3.40.50.720">
    <property type="entry name" value="NAD(P)-binding Rossmann-like Domain"/>
    <property type="match status" value="1"/>
</dbReference>
<dbReference type="Proteomes" id="UP001149074">
    <property type="component" value="Unassembled WGS sequence"/>
</dbReference>
<dbReference type="AlphaFoldDB" id="A0A9W9FGZ0"/>
<proteinExistence type="inferred from homology"/>
<organism evidence="3 4">
    <name type="scientific">Penicillium argentinense</name>
    <dbReference type="NCBI Taxonomy" id="1131581"/>
    <lineage>
        <taxon>Eukaryota</taxon>
        <taxon>Fungi</taxon>
        <taxon>Dikarya</taxon>
        <taxon>Ascomycota</taxon>
        <taxon>Pezizomycotina</taxon>
        <taxon>Eurotiomycetes</taxon>
        <taxon>Eurotiomycetidae</taxon>
        <taxon>Eurotiales</taxon>
        <taxon>Aspergillaceae</taxon>
        <taxon>Penicillium</taxon>
    </lineage>
</organism>
<keyword evidence="2" id="KW-0560">Oxidoreductase</keyword>
<protein>
    <submittedName>
        <fullName evidence="3">Short-chain dehydrogenase/reductase SDR</fullName>
    </submittedName>
</protein>
<evidence type="ECO:0000313" key="3">
    <source>
        <dbReference type="EMBL" id="KAJ5099978.1"/>
    </source>
</evidence>
<dbReference type="PANTHER" id="PTHR43157">
    <property type="entry name" value="PHOSPHATIDYLINOSITOL-GLYCAN BIOSYNTHESIS CLASS F PROTEIN-RELATED"/>
    <property type="match status" value="1"/>
</dbReference>
<dbReference type="InterPro" id="IPR036291">
    <property type="entry name" value="NAD(P)-bd_dom_sf"/>
</dbReference>
<comment type="similarity">
    <text evidence="1">Belongs to the short-chain dehydrogenases/reductases (SDR) family.</text>
</comment>
<gene>
    <name evidence="3" type="ORF">N7532_006979</name>
</gene>
<reference evidence="3" key="1">
    <citation type="submission" date="2022-11" db="EMBL/GenBank/DDBJ databases">
        <authorList>
            <person name="Petersen C."/>
        </authorList>
    </citation>
    <scope>NUCLEOTIDE SEQUENCE</scope>
    <source>
        <strain evidence="3">IBT 30761</strain>
    </source>
</reference>
<comment type="caution">
    <text evidence="3">The sequence shown here is derived from an EMBL/GenBank/DDBJ whole genome shotgun (WGS) entry which is preliminary data.</text>
</comment>